<dbReference type="OrthoDB" id="2667907at2759"/>
<protein>
    <submittedName>
        <fullName evidence="1">Uncharacterized protein</fullName>
    </submittedName>
</protein>
<name>A0A0D0A3P2_9AGAM</name>
<dbReference type="STRING" id="930992.A0A0D0A3P2"/>
<dbReference type="AlphaFoldDB" id="A0A0D0A3P2"/>
<dbReference type="InParanoid" id="A0A0D0A3P2"/>
<reference evidence="1 2" key="1">
    <citation type="submission" date="2014-04" db="EMBL/GenBank/DDBJ databases">
        <authorList>
            <consortium name="DOE Joint Genome Institute"/>
            <person name="Kuo A."/>
            <person name="Ruytinx J."/>
            <person name="Rineau F."/>
            <person name="Colpaert J."/>
            <person name="Kohler A."/>
            <person name="Nagy L.G."/>
            <person name="Floudas D."/>
            <person name="Copeland A."/>
            <person name="Barry K.W."/>
            <person name="Cichocki N."/>
            <person name="Veneault-Fourrey C."/>
            <person name="LaButti K."/>
            <person name="Lindquist E.A."/>
            <person name="Lipzen A."/>
            <person name="Lundell T."/>
            <person name="Morin E."/>
            <person name="Murat C."/>
            <person name="Sun H."/>
            <person name="Tunlid A."/>
            <person name="Henrissat B."/>
            <person name="Grigoriev I.V."/>
            <person name="Hibbett D.S."/>
            <person name="Martin F."/>
            <person name="Nordberg H.P."/>
            <person name="Cantor M.N."/>
            <person name="Hua S.X."/>
        </authorList>
    </citation>
    <scope>NUCLEOTIDE SEQUENCE [LARGE SCALE GENOMIC DNA]</scope>
    <source>
        <strain evidence="1 2">UH-Slu-Lm8-n1</strain>
    </source>
</reference>
<reference evidence="2" key="2">
    <citation type="submission" date="2015-01" db="EMBL/GenBank/DDBJ databases">
        <title>Evolutionary Origins and Diversification of the Mycorrhizal Mutualists.</title>
        <authorList>
            <consortium name="DOE Joint Genome Institute"/>
            <consortium name="Mycorrhizal Genomics Consortium"/>
            <person name="Kohler A."/>
            <person name="Kuo A."/>
            <person name="Nagy L.G."/>
            <person name="Floudas D."/>
            <person name="Copeland A."/>
            <person name="Barry K.W."/>
            <person name="Cichocki N."/>
            <person name="Veneault-Fourrey C."/>
            <person name="LaButti K."/>
            <person name="Lindquist E.A."/>
            <person name="Lipzen A."/>
            <person name="Lundell T."/>
            <person name="Morin E."/>
            <person name="Murat C."/>
            <person name="Riley R."/>
            <person name="Ohm R."/>
            <person name="Sun H."/>
            <person name="Tunlid A."/>
            <person name="Henrissat B."/>
            <person name="Grigoriev I.V."/>
            <person name="Hibbett D.S."/>
            <person name="Martin F."/>
        </authorList>
    </citation>
    <scope>NUCLEOTIDE SEQUENCE [LARGE SCALE GENOMIC DNA]</scope>
    <source>
        <strain evidence="2">UH-Slu-Lm8-n1</strain>
    </source>
</reference>
<gene>
    <name evidence="1" type="ORF">CY34DRAFT_39257</name>
</gene>
<dbReference type="EMBL" id="KN836095">
    <property type="protein sequence ID" value="KIK32849.1"/>
    <property type="molecule type" value="Genomic_DNA"/>
</dbReference>
<proteinExistence type="predicted"/>
<dbReference type="Proteomes" id="UP000054485">
    <property type="component" value="Unassembled WGS sequence"/>
</dbReference>
<accession>A0A0D0A3P2</accession>
<keyword evidence="2" id="KW-1185">Reference proteome</keyword>
<evidence type="ECO:0000313" key="1">
    <source>
        <dbReference type="EMBL" id="KIK32849.1"/>
    </source>
</evidence>
<sequence>LPFIDNIASKSVRTRYQRADGSYETIPENPGVHHFIWEHLQVQNCILHRLRIVGLTVLASKFVLAAPTANIVG</sequence>
<dbReference type="HOGENOM" id="CLU_142394_0_1_1"/>
<feature type="non-terminal residue" evidence="1">
    <location>
        <position position="1"/>
    </location>
</feature>
<evidence type="ECO:0000313" key="2">
    <source>
        <dbReference type="Proteomes" id="UP000054485"/>
    </source>
</evidence>
<organism evidence="1 2">
    <name type="scientific">Suillus luteus UH-Slu-Lm8-n1</name>
    <dbReference type="NCBI Taxonomy" id="930992"/>
    <lineage>
        <taxon>Eukaryota</taxon>
        <taxon>Fungi</taxon>
        <taxon>Dikarya</taxon>
        <taxon>Basidiomycota</taxon>
        <taxon>Agaricomycotina</taxon>
        <taxon>Agaricomycetes</taxon>
        <taxon>Agaricomycetidae</taxon>
        <taxon>Boletales</taxon>
        <taxon>Suillineae</taxon>
        <taxon>Suillaceae</taxon>
        <taxon>Suillus</taxon>
    </lineage>
</organism>
<feature type="non-terminal residue" evidence="1">
    <location>
        <position position="73"/>
    </location>
</feature>